<reference evidence="2 3" key="1">
    <citation type="submission" date="2019-02" db="EMBL/GenBank/DDBJ databases">
        <title>The Batch Genome Submission of Acinetobacter spp. strains.</title>
        <authorList>
            <person name="Qin J."/>
            <person name="Hu Y."/>
            <person name="Ye H."/>
            <person name="Wei L."/>
            <person name="Feng Y."/>
            <person name="Zong Z."/>
        </authorList>
    </citation>
    <scope>NUCLEOTIDE SEQUENCE [LARGE SCALE GENOMIC DNA]</scope>
    <source>
        <strain evidence="2 3">WCHAW060049</strain>
    </source>
</reference>
<dbReference type="Pfam" id="PF05194">
    <property type="entry name" value="UreE_C"/>
    <property type="match status" value="1"/>
</dbReference>
<proteinExistence type="predicted"/>
<dbReference type="GO" id="GO:0016151">
    <property type="term" value="F:nickel cation binding"/>
    <property type="evidence" value="ECO:0007669"/>
    <property type="project" value="InterPro"/>
</dbReference>
<comment type="caution">
    <text evidence="2">The sequence shown here is derived from an EMBL/GenBank/DDBJ whole genome shotgun (WGS) entry which is preliminary data.</text>
</comment>
<dbReference type="Proteomes" id="UP000293863">
    <property type="component" value="Unassembled WGS sequence"/>
</dbReference>
<dbReference type="GO" id="GO:0019627">
    <property type="term" value="P:urea metabolic process"/>
    <property type="evidence" value="ECO:0007669"/>
    <property type="project" value="InterPro"/>
</dbReference>
<dbReference type="GO" id="GO:0065003">
    <property type="term" value="P:protein-containing complex assembly"/>
    <property type="evidence" value="ECO:0007669"/>
    <property type="project" value="InterPro"/>
</dbReference>
<sequence length="142" mass="16533">MKIYKKINSKTKVLNKIKEIMPIHGIRRKHYLCADLNIKHNHGAFFQYLDDLCASSFKLVGRIDNLSIEAKPKQLMKVLSKNNFDLLRAAYYLGHRNVPLMFTPTALYFEPDYILAEKLKSLGLMINEEEQIFEQDVDIPFG</sequence>
<protein>
    <submittedName>
        <fullName evidence="2">Urease accessory protein UreE</fullName>
    </submittedName>
</protein>
<dbReference type="AlphaFoldDB" id="A0A4V2DMU9"/>
<accession>A0A4V2DMU9</accession>
<evidence type="ECO:0000313" key="3">
    <source>
        <dbReference type="Proteomes" id="UP000293863"/>
    </source>
</evidence>
<dbReference type="EMBL" id="SGSQ01000022">
    <property type="protein sequence ID" value="RZG44731.1"/>
    <property type="molecule type" value="Genomic_DNA"/>
</dbReference>
<organism evidence="2 3">
    <name type="scientific">Acinetobacter wuhouensis</name>
    <dbReference type="NCBI Taxonomy" id="1879050"/>
    <lineage>
        <taxon>Bacteria</taxon>
        <taxon>Pseudomonadati</taxon>
        <taxon>Pseudomonadota</taxon>
        <taxon>Gammaproteobacteria</taxon>
        <taxon>Moraxellales</taxon>
        <taxon>Moraxellaceae</taxon>
        <taxon>Acinetobacter</taxon>
    </lineage>
</organism>
<keyword evidence="3" id="KW-1185">Reference proteome</keyword>
<dbReference type="Gene3D" id="3.30.70.790">
    <property type="entry name" value="UreE, C-terminal domain"/>
    <property type="match status" value="1"/>
</dbReference>
<dbReference type="InterPro" id="IPR007864">
    <property type="entry name" value="UreE_C_dom"/>
</dbReference>
<evidence type="ECO:0000313" key="2">
    <source>
        <dbReference type="EMBL" id="RZG44731.1"/>
    </source>
</evidence>
<dbReference type="SUPFAM" id="SSF69737">
    <property type="entry name" value="Urease metallochaperone UreE, C-terminal domain"/>
    <property type="match status" value="1"/>
</dbReference>
<name>A0A4V2DMU9_9GAMM</name>
<evidence type="ECO:0000259" key="1">
    <source>
        <dbReference type="Pfam" id="PF05194"/>
    </source>
</evidence>
<dbReference type="RefSeq" id="WP_130168774.1">
    <property type="nucleotide sequence ID" value="NZ_SGSQ01000022.1"/>
</dbReference>
<gene>
    <name evidence="2" type="ORF">EXU28_13855</name>
</gene>
<feature type="domain" description="Urease accessory protein UreE C-terminal" evidence="1">
    <location>
        <begin position="74"/>
        <end position="135"/>
    </location>
</feature>